<dbReference type="RefSeq" id="XP_041680940.1">
    <property type="nucleotide sequence ID" value="XM_041830259.1"/>
</dbReference>
<evidence type="ECO:0000259" key="1">
    <source>
        <dbReference type="Pfam" id="PF20183"/>
    </source>
</evidence>
<evidence type="ECO:0000313" key="2">
    <source>
        <dbReference type="EMBL" id="CVK91274.1"/>
    </source>
</evidence>
<feature type="domain" description="DUF6546" evidence="1">
    <location>
        <begin position="266"/>
        <end position="457"/>
    </location>
</feature>
<sequence>MSSPTTAVMCSTAPYARLPLEIELYVVQALIETHKRSEKPGFCLSTFASVSKPWQPLIERETFNRIKIASHELDLFKDRVRSYRTRLVKHILLEIPYNVSSSGDDDQVQFSKAVHALWRILSTWKTHRVTVELGIFSTEAKQLMEKCDRNGAHDYPFNFWKTLNPHFFLTIDVWRHKGQQFLGSEPLGFDRASLSQQSATSLPQVDAITELVIRREYHPNIAPMTLHEIISSAPCIESIHLERWLYAIWEQDRDWDSAFQQSGLLVPESTKRLAYFEEYLPPYYHWAGGMVIPRLNRTVLESVFHAADRLEHIAVSFAFDAQIFFDELIQPKFKVLKTLALTSSFSDTLNDTSESLLLNAAEGVKKIPALGILEIWNLNKYRQADVFRYERLDRRNGQLTWQSTQDRRISSRVQKGWKDLLGRFPSVLDVKCSKFPMEMESLQDILPYLKLREQILRDFTER</sequence>
<organism evidence="2 3">
    <name type="scientific">Fusarium mangiferae</name>
    <name type="common">Mango malformation disease fungus</name>
    <dbReference type="NCBI Taxonomy" id="192010"/>
    <lineage>
        <taxon>Eukaryota</taxon>
        <taxon>Fungi</taxon>
        <taxon>Dikarya</taxon>
        <taxon>Ascomycota</taxon>
        <taxon>Pezizomycotina</taxon>
        <taxon>Sordariomycetes</taxon>
        <taxon>Hypocreomycetidae</taxon>
        <taxon>Hypocreales</taxon>
        <taxon>Nectriaceae</taxon>
        <taxon>Fusarium</taxon>
        <taxon>Fusarium fujikuroi species complex</taxon>
    </lineage>
</organism>
<protein>
    <recommendedName>
        <fullName evidence="1">DUF6546 domain-containing protein</fullName>
    </recommendedName>
</protein>
<keyword evidence="3" id="KW-1185">Reference proteome</keyword>
<dbReference type="EMBL" id="FCQH01000004">
    <property type="protein sequence ID" value="CVK91274.1"/>
    <property type="molecule type" value="Genomic_DNA"/>
</dbReference>
<dbReference type="GeneID" id="65088676"/>
<dbReference type="Proteomes" id="UP000184255">
    <property type="component" value="Unassembled WGS sequence"/>
</dbReference>
<proteinExistence type="predicted"/>
<dbReference type="Pfam" id="PF20183">
    <property type="entry name" value="DUF6546"/>
    <property type="match status" value="1"/>
</dbReference>
<dbReference type="InterPro" id="IPR046676">
    <property type="entry name" value="DUF6546"/>
</dbReference>
<dbReference type="AlphaFoldDB" id="A0A1L7SXZ7"/>
<comment type="caution">
    <text evidence="2">The sequence shown here is derived from an EMBL/GenBank/DDBJ whole genome shotgun (WGS) entry which is preliminary data.</text>
</comment>
<gene>
    <name evidence="2" type="ORF">FMAN_09417</name>
</gene>
<reference evidence="3" key="1">
    <citation type="journal article" date="2016" name="Genome Biol. Evol.">
        <title>Comparative 'omics' of the Fusarium fujikuroi species complex highlights differences in genetic potential and metabolite synthesis.</title>
        <authorList>
            <person name="Niehaus E.-M."/>
            <person name="Muensterkoetter M."/>
            <person name="Proctor R.H."/>
            <person name="Brown D.W."/>
            <person name="Sharon A."/>
            <person name="Idan Y."/>
            <person name="Oren-Young L."/>
            <person name="Sieber C.M."/>
            <person name="Novak O."/>
            <person name="Pencik A."/>
            <person name="Tarkowska D."/>
            <person name="Hromadova K."/>
            <person name="Freeman S."/>
            <person name="Maymon M."/>
            <person name="Elazar M."/>
            <person name="Youssef S.A."/>
            <person name="El-Shabrawy E.S.M."/>
            <person name="Shalaby A.B.A."/>
            <person name="Houterman P."/>
            <person name="Brock N.L."/>
            <person name="Burkhardt I."/>
            <person name="Tsavkelova E.A."/>
            <person name="Dickschat J.S."/>
            <person name="Galuszka P."/>
            <person name="Gueldener U."/>
            <person name="Tudzynski B."/>
        </authorList>
    </citation>
    <scope>NUCLEOTIDE SEQUENCE [LARGE SCALE GENOMIC DNA]</scope>
    <source>
        <strain evidence="3">MRC7560</strain>
    </source>
</reference>
<evidence type="ECO:0000313" key="3">
    <source>
        <dbReference type="Proteomes" id="UP000184255"/>
    </source>
</evidence>
<dbReference type="VEuPathDB" id="FungiDB:FMAN_09417"/>
<name>A0A1L7SXZ7_FUSMA</name>
<accession>A0A1L7SXZ7</accession>